<dbReference type="InterPro" id="IPR003423">
    <property type="entry name" value="OMP_efflux"/>
</dbReference>
<feature type="transmembrane region" description="Helical" evidence="9">
    <location>
        <begin position="479"/>
        <end position="502"/>
    </location>
</feature>
<feature type="transmembrane region" description="Helical" evidence="9">
    <location>
        <begin position="12"/>
        <end position="32"/>
    </location>
</feature>
<feature type="transmembrane region" description="Helical" evidence="9">
    <location>
        <begin position="924"/>
        <end position="949"/>
    </location>
</feature>
<feature type="transmembrane region" description="Helical" evidence="9">
    <location>
        <begin position="393"/>
        <end position="416"/>
    </location>
</feature>
<dbReference type="Gene3D" id="3.30.70.1430">
    <property type="entry name" value="Multidrug efflux transporter AcrB pore domain"/>
    <property type="match status" value="2"/>
</dbReference>
<proteinExistence type="inferred from homology"/>
<dbReference type="SUPFAM" id="SSF82714">
    <property type="entry name" value="Multidrug efflux transporter AcrB TolC docking domain, DN and DC subdomains"/>
    <property type="match status" value="2"/>
</dbReference>
<evidence type="ECO:0000256" key="5">
    <source>
        <dbReference type="ARBA" id="ARBA00022475"/>
    </source>
</evidence>
<evidence type="ECO:0000256" key="6">
    <source>
        <dbReference type="ARBA" id="ARBA00022692"/>
    </source>
</evidence>
<evidence type="ECO:0000256" key="8">
    <source>
        <dbReference type="ARBA" id="ARBA00023136"/>
    </source>
</evidence>
<dbReference type="InterPro" id="IPR001036">
    <property type="entry name" value="Acrflvin-R"/>
</dbReference>
<accession>A0ABR6DM10</accession>
<keyword evidence="11" id="KW-1185">Reference proteome</keyword>
<comment type="similarity">
    <text evidence="3">Belongs to the resistance-nodulation-cell division (RND) (TC 2.A.6) family.</text>
</comment>
<dbReference type="EMBL" id="JACJIS010000001">
    <property type="protein sequence ID" value="MBA9072716.1"/>
    <property type="molecule type" value="Genomic_DNA"/>
</dbReference>
<dbReference type="RefSeq" id="WP_182492681.1">
    <property type="nucleotide sequence ID" value="NZ_JACJIS010000001.1"/>
</dbReference>
<dbReference type="Gene3D" id="1.20.1600.10">
    <property type="entry name" value="Outer membrane efflux proteins (OEP)"/>
    <property type="match status" value="1"/>
</dbReference>
<gene>
    <name evidence="10" type="ORF">GGR22_000842</name>
</gene>
<dbReference type="SUPFAM" id="SSF82693">
    <property type="entry name" value="Multidrug efflux transporter AcrB pore domain, PN1, PN2, PC1 and PC2 subdomains"/>
    <property type="match status" value="2"/>
</dbReference>
<dbReference type="NCBIfam" id="TIGR00914">
    <property type="entry name" value="2A0601"/>
    <property type="match status" value="1"/>
</dbReference>
<keyword evidence="6 9" id="KW-0812">Transmembrane</keyword>
<organism evidence="10 11">
    <name type="scientific">Flavobacterium gossypii</name>
    <dbReference type="NCBI Taxonomy" id="1646119"/>
    <lineage>
        <taxon>Bacteria</taxon>
        <taxon>Pseudomonadati</taxon>
        <taxon>Bacteroidota</taxon>
        <taxon>Flavobacteriia</taxon>
        <taxon>Flavobacteriales</taxon>
        <taxon>Flavobacteriaceae</taxon>
        <taxon>Flavobacterium</taxon>
    </lineage>
</organism>
<dbReference type="PRINTS" id="PR00702">
    <property type="entry name" value="ACRIFLAVINRP"/>
</dbReference>
<feature type="transmembrane region" description="Helical" evidence="9">
    <location>
        <begin position="367"/>
        <end position="387"/>
    </location>
</feature>
<comment type="subcellular location">
    <subcellularLocation>
        <location evidence="1">Cell membrane</location>
        <topology evidence="1">Multi-pass membrane protein</topology>
    </subcellularLocation>
</comment>
<feature type="transmembrane region" description="Helical" evidence="9">
    <location>
        <begin position="532"/>
        <end position="553"/>
    </location>
</feature>
<evidence type="ECO:0000313" key="11">
    <source>
        <dbReference type="Proteomes" id="UP000555003"/>
    </source>
</evidence>
<evidence type="ECO:0000256" key="7">
    <source>
        <dbReference type="ARBA" id="ARBA00022989"/>
    </source>
</evidence>
<feature type="transmembrane region" description="Helical" evidence="9">
    <location>
        <begin position="341"/>
        <end position="360"/>
    </location>
</feature>
<dbReference type="Pfam" id="PF00873">
    <property type="entry name" value="ACR_tran"/>
    <property type="match status" value="1"/>
</dbReference>
<feature type="transmembrane region" description="Helical" evidence="9">
    <location>
        <begin position="1003"/>
        <end position="1028"/>
    </location>
</feature>
<keyword evidence="8 9" id="KW-0472">Membrane</keyword>
<dbReference type="Pfam" id="PF02321">
    <property type="entry name" value="OEP"/>
    <property type="match status" value="1"/>
</dbReference>
<dbReference type="Gene3D" id="3.30.70.1440">
    <property type="entry name" value="Multidrug efflux transporter AcrB pore domain"/>
    <property type="match status" value="1"/>
</dbReference>
<dbReference type="Gene3D" id="1.20.1640.10">
    <property type="entry name" value="Multidrug efflux transporter AcrB transmembrane domain"/>
    <property type="match status" value="2"/>
</dbReference>
<dbReference type="SUPFAM" id="SSF56954">
    <property type="entry name" value="Outer membrane efflux proteins (OEP)"/>
    <property type="match status" value="1"/>
</dbReference>
<dbReference type="Proteomes" id="UP000555003">
    <property type="component" value="Unassembled WGS sequence"/>
</dbReference>
<keyword evidence="5" id="KW-1003">Cell membrane</keyword>
<keyword evidence="4" id="KW-0813">Transport</keyword>
<evidence type="ECO:0000256" key="3">
    <source>
        <dbReference type="ARBA" id="ARBA00010942"/>
    </source>
</evidence>
<evidence type="ECO:0000256" key="4">
    <source>
        <dbReference type="ARBA" id="ARBA00022448"/>
    </source>
</evidence>
<evidence type="ECO:0000256" key="9">
    <source>
        <dbReference type="SAM" id="Phobius"/>
    </source>
</evidence>
<comment type="similarity">
    <text evidence="2">Belongs to the outer membrane factor (OMF) (TC 1.B.17) family.</text>
</comment>
<evidence type="ECO:0000313" key="10">
    <source>
        <dbReference type="EMBL" id="MBA9072716.1"/>
    </source>
</evidence>
<comment type="caution">
    <text evidence="10">The sequence shown here is derived from an EMBL/GenBank/DDBJ whole genome shotgun (WGS) entry which is preliminary data.</text>
</comment>
<feature type="transmembrane region" description="Helical" evidence="9">
    <location>
        <begin position="1040"/>
        <end position="1056"/>
    </location>
</feature>
<feature type="transmembrane region" description="Helical" evidence="9">
    <location>
        <begin position="448"/>
        <end position="467"/>
    </location>
</feature>
<sequence>MLDKIIHFSIHNKFIIGLFTLALVVVGGYSLYNLPIDALPDITNNQVQVITSSPTLATQEVEQFITYPIEQAVKPIPKIVELRSISRFGLSVVTVVFEEDVDIYWARAQISERIKEAENAIPKNVGTPEMAPVSTGLGEIYQYVVFPKKGYEDQYNATDLRTIQDWIIKPQLIGTPGVAEVNTLGGNLKQYEIAVQPDKLKSMDVTIPEIFEALESNNENTGGAYIDKKPYAYFIRGIGMVSNIDDISKIVVKNQNGIPILIRDIAKVQIGSSIRYGAVTKDGKGEEVSGMVMMLKGENSGEVVKRVKEKMEQIKKSLPEGVSIEPFMDRTKLVNKAIHTVQTNLIEGALIVIFILVLLLGNWRAGLVVASVIPLALLFAIAMMRLFGVSGNLMSLGAIDFGIIVDGAVIIVEAIIHRLQVRKKEVLTAEQMDNEVYQASVKIRSSAAFGEIIILIVYLPILALVGIEGKMFSPMAQTVSFAILGAFILSLTYVPMMSALVLKKETGHTKNISDRIIEAITRFYSPILQKALQIKGIVIAAAVGLFAVSLFVFSSLGGEFIPTLDEGDIATHLIIASGSSLSQEIEATTKAEQLLKAKFPEIKMVVTKIGSAEIPTDPMPIEAGDMIILLKDRKEWTSAKTKEELMEKMEKALQDIPGATTEFSQPIQMRFNELMTGVRSDVAVKIFGDDIDMLVSKGDEALQLIQGVEGVSDAKLERVAGLPQITVRYNKDKLALYGLNIGDLNRVIRIGFAGEAAGVIYEKEKRFDLVVRLEADSRQDISNLKSLFITLPSGNQIPLEQVADIKYEDGPMQISREDGKRRIVVGFNVRGKDVKGVVEEIQAKLDKSLVLPEGYYTTYGGQFENLIDANKRLMVAVPIALGLIFILLYFTFNSVKQSLLIFTAIPLSAIGGIFALWIRGMPFSISAGVGFIALFGVSVLNGIVLIAYFNQLKKEGMNDIYERIKEGTKVRLRPVILTASVASLGFLPMAISSSAGAEVQKPLATVVIGGLLTATILTLIVLPILYYYFEKGFKRNKNTTLLSIVILALFTANANAQEVPKSLDLKQAIESGIKNNSLIQSSELESKMQSQLKGTAFDLPKTEVTGTFGQINSNAQDKNFSISQTFSPFQYGARRKLLIENSNLSQLKAGVTRQEITFNIRQSWNAILYYSELNKMLSKQNSLMQKFVRSASLRFDTGETNSLEKTTAVAKQQELEQRIKQNEAMIWVEKSKIKTFLNRKEDFAVSDTAFAALPSLAVLDSALVKQNPNLKLAEAQVNVAEASRKVEKAALLPDLTAGYFIQSFKGSQEVNGETVSYDGSLRFQGFSVGISLPIFAGSSIAKIQASKTNIEMQQKNADYMQSQLINQHEQQLQQLHTFQSLVDYYKATALPNADLITKNAGKAYMNGDISYVEYVQGLETALGIRTNYINAVNNFNQTVINLQFLANQ</sequence>
<name>A0ABR6DM10_9FLAO</name>
<protein>
    <submittedName>
        <fullName evidence="10">Cobalt-zinc-cadmium resistance protein CzcA</fullName>
    </submittedName>
</protein>
<feature type="transmembrane region" description="Helical" evidence="9">
    <location>
        <begin position="899"/>
        <end position="918"/>
    </location>
</feature>
<dbReference type="InterPro" id="IPR027463">
    <property type="entry name" value="AcrB_DN_DC_subdom"/>
</dbReference>
<feature type="transmembrane region" description="Helical" evidence="9">
    <location>
        <begin position="970"/>
        <end position="991"/>
    </location>
</feature>
<dbReference type="PANTHER" id="PTHR32063">
    <property type="match status" value="1"/>
</dbReference>
<evidence type="ECO:0000256" key="1">
    <source>
        <dbReference type="ARBA" id="ARBA00004651"/>
    </source>
</evidence>
<dbReference type="PANTHER" id="PTHR32063:SF24">
    <property type="entry name" value="CATION EFFLUX SYSTEM (ACRB_ACRD_ACRF FAMILY)"/>
    <property type="match status" value="1"/>
</dbReference>
<dbReference type="InterPro" id="IPR004763">
    <property type="entry name" value="CusA-like"/>
</dbReference>
<keyword evidence="7 9" id="KW-1133">Transmembrane helix</keyword>
<dbReference type="Gene3D" id="3.30.70.1320">
    <property type="entry name" value="Multidrug efflux transporter AcrB pore domain like"/>
    <property type="match status" value="1"/>
</dbReference>
<reference evidence="10 11" key="1">
    <citation type="submission" date="2020-08" db="EMBL/GenBank/DDBJ databases">
        <title>Genomic Encyclopedia of Type Strains, Phase IV (KMG-IV): sequencing the most valuable type-strain genomes for metagenomic binning, comparative biology and taxonomic classification.</title>
        <authorList>
            <person name="Goeker M."/>
        </authorList>
    </citation>
    <scope>NUCLEOTIDE SEQUENCE [LARGE SCALE GENOMIC DNA]</scope>
    <source>
        <strain evidence="10 11">DSM 100397</strain>
    </source>
</reference>
<dbReference type="Gene3D" id="3.30.2090.10">
    <property type="entry name" value="Multidrug efflux transporter AcrB TolC docking domain, DN and DC subdomains"/>
    <property type="match status" value="2"/>
</dbReference>
<evidence type="ECO:0000256" key="2">
    <source>
        <dbReference type="ARBA" id="ARBA00007613"/>
    </source>
</evidence>
<dbReference type="SUPFAM" id="SSF82866">
    <property type="entry name" value="Multidrug efflux transporter AcrB transmembrane domain"/>
    <property type="match status" value="2"/>
</dbReference>
<feature type="transmembrane region" description="Helical" evidence="9">
    <location>
        <begin position="873"/>
        <end position="892"/>
    </location>
</feature>